<dbReference type="Pfam" id="PF01612">
    <property type="entry name" value="DNA_pol_A_exo1"/>
    <property type="match status" value="1"/>
</dbReference>
<dbReference type="PANTHER" id="PTHR46814:SF1">
    <property type="entry name" value="EGALITARIAN, ISOFORM B"/>
    <property type="match status" value="1"/>
</dbReference>
<evidence type="ECO:0000259" key="1">
    <source>
        <dbReference type="Pfam" id="PF01612"/>
    </source>
</evidence>
<keyword evidence="3" id="KW-1185">Reference proteome</keyword>
<comment type="caution">
    <text evidence="2">The sequence shown here is derived from an EMBL/GenBank/DDBJ whole genome shotgun (WGS) entry which is preliminary data.</text>
</comment>
<dbReference type="EMBL" id="CAUYUJ010020608">
    <property type="protein sequence ID" value="CAK0899445.1"/>
    <property type="molecule type" value="Genomic_DNA"/>
</dbReference>
<dbReference type="Proteomes" id="UP001189429">
    <property type="component" value="Unassembled WGS sequence"/>
</dbReference>
<reference evidence="2" key="1">
    <citation type="submission" date="2023-10" db="EMBL/GenBank/DDBJ databases">
        <authorList>
            <person name="Chen Y."/>
            <person name="Shah S."/>
            <person name="Dougan E. K."/>
            <person name="Thang M."/>
            <person name="Chan C."/>
        </authorList>
    </citation>
    <scope>NUCLEOTIDE SEQUENCE [LARGE SCALE GENOMIC DNA]</scope>
</reference>
<name>A0ABN9XIL5_9DINO</name>
<protein>
    <recommendedName>
        <fullName evidence="1">3'-5' exonuclease domain-containing protein</fullName>
    </recommendedName>
</protein>
<dbReference type="Gene3D" id="3.30.420.10">
    <property type="entry name" value="Ribonuclease H-like superfamily/Ribonuclease H"/>
    <property type="match status" value="1"/>
</dbReference>
<gene>
    <name evidence="2" type="ORF">PCOR1329_LOCUS76948</name>
</gene>
<dbReference type="SUPFAM" id="SSF53098">
    <property type="entry name" value="Ribonuclease H-like"/>
    <property type="match status" value="1"/>
</dbReference>
<accession>A0ABN9XIL5</accession>
<dbReference type="PANTHER" id="PTHR46814">
    <property type="entry name" value="EGALITARIAN, ISOFORM B"/>
    <property type="match status" value="1"/>
</dbReference>
<proteinExistence type="predicted"/>
<evidence type="ECO:0000313" key="2">
    <source>
        <dbReference type="EMBL" id="CAK0899445.1"/>
    </source>
</evidence>
<dbReference type="InterPro" id="IPR012337">
    <property type="entry name" value="RNaseH-like_sf"/>
</dbReference>
<dbReference type="InterPro" id="IPR036397">
    <property type="entry name" value="RNaseH_sf"/>
</dbReference>
<evidence type="ECO:0000313" key="3">
    <source>
        <dbReference type="Proteomes" id="UP001189429"/>
    </source>
</evidence>
<dbReference type="InterPro" id="IPR002562">
    <property type="entry name" value="3'-5'_exonuclease_dom"/>
</dbReference>
<sequence>MATLESALTSHGIVKVMHDCREDASALFSQCGFEPTRVFDTQVAHTMLREQQAERPFQISLNELLKSRLRLENEQQLPLGHRMADDPNVWFYRPMHEDLITYAAQDVMYLPLLHRLLCDQLGDPSGGSVLARSERYTDYARMNLHLGSPKAVEKRGLRLQAMLATRTDAALYFKLNLGSHRQGAASRPEAVSRFRDMQFGDVADCWVSAWNMTGNIISWG</sequence>
<feature type="domain" description="3'-5' exonuclease" evidence="1">
    <location>
        <begin position="3"/>
        <end position="117"/>
    </location>
</feature>
<feature type="non-terminal residue" evidence="2">
    <location>
        <position position="220"/>
    </location>
</feature>
<organism evidence="2 3">
    <name type="scientific">Prorocentrum cordatum</name>
    <dbReference type="NCBI Taxonomy" id="2364126"/>
    <lineage>
        <taxon>Eukaryota</taxon>
        <taxon>Sar</taxon>
        <taxon>Alveolata</taxon>
        <taxon>Dinophyceae</taxon>
        <taxon>Prorocentrales</taxon>
        <taxon>Prorocentraceae</taxon>
        <taxon>Prorocentrum</taxon>
    </lineage>
</organism>